<feature type="region of interest" description="Disordered" evidence="6">
    <location>
        <begin position="1"/>
        <end position="104"/>
    </location>
</feature>
<comment type="caution">
    <text evidence="9">The sequence shown here is derived from an EMBL/GenBank/DDBJ whole genome shotgun (WGS) entry which is preliminary data.</text>
</comment>
<evidence type="ECO:0000256" key="5">
    <source>
        <dbReference type="ARBA" id="ARBA00023136"/>
    </source>
</evidence>
<evidence type="ECO:0000256" key="1">
    <source>
        <dbReference type="ARBA" id="ARBA00004651"/>
    </source>
</evidence>
<feature type="domain" description="DUF202" evidence="8">
    <location>
        <begin position="148"/>
        <end position="221"/>
    </location>
</feature>
<dbReference type="Pfam" id="PF02656">
    <property type="entry name" value="DUF202"/>
    <property type="match status" value="1"/>
</dbReference>
<dbReference type="AlphaFoldDB" id="A0A642UE81"/>
<gene>
    <name evidence="9" type="ORF">TRICI_006754</name>
</gene>
<dbReference type="InterPro" id="IPR003807">
    <property type="entry name" value="DUF202"/>
</dbReference>
<keyword evidence="3 7" id="KW-0812">Transmembrane</keyword>
<feature type="transmembrane region" description="Helical" evidence="7">
    <location>
        <begin position="200"/>
        <end position="218"/>
    </location>
</feature>
<sequence length="259" mass="29116">MENDDRYDKGPSGGSENVSSTDVSSSTQVDVTDAEVDVEAQVPEQYYGEEDEVYYGEEYEDPRGGPHHRRNVSTESTQSGVRYSCDGEMSSTDEEAEDDRQEVSDRDFWTSVDRPAQQLDLNNISHVRFFCSNDFEPIIFDNITSEARDLDANERNYLSMIRTALYLSLAGCVVLTNFRFPGKPFDREDIIERMSLPVGIIFMVLSFIGLAASANNYMRTVTSYAKQRSVVQTTRTGQFFIIASACAIISTNIVLLVCM</sequence>
<dbReference type="InterPro" id="IPR052053">
    <property type="entry name" value="IM_YidH-like"/>
</dbReference>
<feature type="transmembrane region" description="Helical" evidence="7">
    <location>
        <begin position="163"/>
        <end position="180"/>
    </location>
</feature>
<proteinExistence type="predicted"/>
<dbReference type="Proteomes" id="UP000761534">
    <property type="component" value="Unassembled WGS sequence"/>
</dbReference>
<organism evidence="9 10">
    <name type="scientific">Trichomonascus ciferrii</name>
    <dbReference type="NCBI Taxonomy" id="44093"/>
    <lineage>
        <taxon>Eukaryota</taxon>
        <taxon>Fungi</taxon>
        <taxon>Dikarya</taxon>
        <taxon>Ascomycota</taxon>
        <taxon>Saccharomycotina</taxon>
        <taxon>Dipodascomycetes</taxon>
        <taxon>Dipodascales</taxon>
        <taxon>Trichomonascaceae</taxon>
        <taxon>Trichomonascus</taxon>
        <taxon>Trichomonascus ciferrii complex</taxon>
    </lineage>
</organism>
<comment type="subcellular location">
    <subcellularLocation>
        <location evidence="1">Cell membrane</location>
        <topology evidence="1">Multi-pass membrane protein</topology>
    </subcellularLocation>
</comment>
<feature type="compositionally biased region" description="Acidic residues" evidence="6">
    <location>
        <begin position="91"/>
        <end position="100"/>
    </location>
</feature>
<evidence type="ECO:0000256" key="4">
    <source>
        <dbReference type="ARBA" id="ARBA00022989"/>
    </source>
</evidence>
<keyword evidence="4 7" id="KW-1133">Transmembrane helix</keyword>
<dbReference type="EMBL" id="SWFS01000566">
    <property type="protein sequence ID" value="KAA8897410.1"/>
    <property type="molecule type" value="Genomic_DNA"/>
</dbReference>
<dbReference type="PANTHER" id="PTHR34187:SF2">
    <property type="entry name" value="DUF202 DOMAIN-CONTAINING PROTEIN"/>
    <property type="match status" value="1"/>
</dbReference>
<keyword evidence="2" id="KW-1003">Cell membrane</keyword>
<keyword evidence="5 7" id="KW-0472">Membrane</keyword>
<feature type="compositionally biased region" description="Acidic residues" evidence="6">
    <location>
        <begin position="47"/>
        <end position="60"/>
    </location>
</feature>
<evidence type="ECO:0000313" key="9">
    <source>
        <dbReference type="EMBL" id="KAA8897410.1"/>
    </source>
</evidence>
<feature type="transmembrane region" description="Helical" evidence="7">
    <location>
        <begin position="239"/>
        <end position="257"/>
    </location>
</feature>
<evidence type="ECO:0000313" key="10">
    <source>
        <dbReference type="Proteomes" id="UP000761534"/>
    </source>
</evidence>
<dbReference type="PANTHER" id="PTHR34187">
    <property type="entry name" value="FGR18P"/>
    <property type="match status" value="1"/>
</dbReference>
<dbReference type="GO" id="GO:0005886">
    <property type="term" value="C:plasma membrane"/>
    <property type="evidence" value="ECO:0007669"/>
    <property type="project" value="UniProtKB-SubCell"/>
</dbReference>
<dbReference type="VEuPathDB" id="FungiDB:TRICI_006754"/>
<keyword evidence="10" id="KW-1185">Reference proteome</keyword>
<protein>
    <recommendedName>
        <fullName evidence="8">DUF202 domain-containing protein</fullName>
    </recommendedName>
</protein>
<evidence type="ECO:0000256" key="6">
    <source>
        <dbReference type="SAM" id="MobiDB-lite"/>
    </source>
</evidence>
<accession>A0A642UE81</accession>
<evidence type="ECO:0000256" key="3">
    <source>
        <dbReference type="ARBA" id="ARBA00022692"/>
    </source>
</evidence>
<feature type="compositionally biased region" description="Low complexity" evidence="6">
    <location>
        <begin position="18"/>
        <end position="31"/>
    </location>
</feature>
<name>A0A642UE81_9ASCO</name>
<evidence type="ECO:0000256" key="7">
    <source>
        <dbReference type="SAM" id="Phobius"/>
    </source>
</evidence>
<evidence type="ECO:0000256" key="2">
    <source>
        <dbReference type="ARBA" id="ARBA00022475"/>
    </source>
</evidence>
<reference evidence="9" key="1">
    <citation type="journal article" date="2019" name="G3 (Bethesda)">
        <title>Genome Assemblies of Two Rare Opportunistic Yeast Pathogens: Diutina rugosa (syn. Candida rugosa) and Trichomonascus ciferrii (syn. Candida ciferrii).</title>
        <authorList>
            <person name="Mixao V."/>
            <person name="Saus E."/>
            <person name="Hansen A.P."/>
            <person name="Lass-Florl C."/>
            <person name="Gabaldon T."/>
        </authorList>
    </citation>
    <scope>NUCLEOTIDE SEQUENCE</scope>
    <source>
        <strain evidence="9">CBS 4856</strain>
    </source>
</reference>
<evidence type="ECO:0000259" key="8">
    <source>
        <dbReference type="Pfam" id="PF02656"/>
    </source>
</evidence>
<dbReference type="OrthoDB" id="199599at2759"/>